<comment type="caution">
    <text evidence="12">The sequence shown here is derived from an EMBL/GenBank/DDBJ whole genome shotgun (WGS) entry which is preliminary data.</text>
</comment>
<evidence type="ECO:0000256" key="6">
    <source>
        <dbReference type="PROSITE-ProRule" id="PRU00192"/>
    </source>
</evidence>
<evidence type="ECO:0000256" key="4">
    <source>
        <dbReference type="ARBA" id="ARBA00061387"/>
    </source>
</evidence>
<dbReference type="GO" id="GO:0030833">
    <property type="term" value="P:regulation of actin filament polymerization"/>
    <property type="evidence" value="ECO:0007669"/>
    <property type="project" value="TreeGrafter"/>
</dbReference>
<sequence>MSGQLSIGNELKDSYKTTYGWVSANIKWLKEIEQFYIQRAKIEREYSEKLKTLTSEYLNKTSTSTVLLSVGETPSVTPGSVEIASVVTWNDILAQTESISKDHAKLSNDFEKNIAAHANGLFVKLDFTLTKINGFNNDLQEKKNGAKNDLDKAKKAYDDSCENVEVARNKLTKSNNDRNKRKLEDRQLDMNIAKNNYLIKINQANRIKDKYYFQDVPEVVDLLQDLNESKILLLNDIWKAANDSELQFGEAIKGRLVKSNDVISHNKPSMSTAMFIKHNLRSWKEPNDYQYVPSPIWHEDETFTVPSENEVQDLRIKLKQAENDYNRLDDLTKSELSKLSGFNKIKQALKEDIEVNGNKSDNGQKFYENLKNYLSVISAFVLHETTKLQAEVTVESIQNNVPEEYDLSTDNIDLSKSKRKSSGGLFSKFKGLNILSEVNSGGNNRGSGNGHSNGISLFGGSHNKRASTQTAANNDRQDIESTFSGETTHTQRKSAQSTSSAGHKGGNSNKVLFDYAEQDSDEISMSVGDEIELVEVDSGSGWTKIKNVTTGETGLVPTSYVHISADNRKSAAPPSVPPPRRAAVPTRTLTAVYAYEAQDSDEISLEAGDVITVIKGDDGSGWTYGEVNGEKGLVPTSYCK</sequence>
<evidence type="ECO:0000256" key="9">
    <source>
        <dbReference type="SAM" id="MobiDB-lite"/>
    </source>
</evidence>
<dbReference type="Proteomes" id="UP000750334">
    <property type="component" value="Unassembled WGS sequence"/>
</dbReference>
<dbReference type="SUPFAM" id="SSF50044">
    <property type="entry name" value="SH3-domain"/>
    <property type="match status" value="2"/>
</dbReference>
<evidence type="ECO:0000259" key="11">
    <source>
        <dbReference type="PROSITE" id="PS51741"/>
    </source>
</evidence>
<feature type="domain" description="SH3" evidence="10">
    <location>
        <begin position="584"/>
        <end position="640"/>
    </location>
</feature>
<dbReference type="Pfam" id="PF00018">
    <property type="entry name" value="SH3_1"/>
    <property type="match status" value="1"/>
</dbReference>
<dbReference type="PROSITE" id="PS50002">
    <property type="entry name" value="SH3"/>
    <property type="match status" value="2"/>
</dbReference>
<dbReference type="PANTHER" id="PTHR15735:SF21">
    <property type="entry name" value="PROTEIN NERVOUS WRECK"/>
    <property type="match status" value="1"/>
</dbReference>
<dbReference type="GO" id="GO:0045010">
    <property type="term" value="P:actin nucleation"/>
    <property type="evidence" value="ECO:0007669"/>
    <property type="project" value="UniProtKB-ARBA"/>
</dbReference>
<feature type="compositionally biased region" description="Polar residues" evidence="9">
    <location>
        <begin position="466"/>
        <end position="509"/>
    </location>
</feature>
<dbReference type="InterPro" id="IPR031160">
    <property type="entry name" value="F_BAR_dom"/>
</dbReference>
<dbReference type="InterPro" id="IPR036028">
    <property type="entry name" value="SH3-like_dom_sf"/>
</dbReference>
<dbReference type="GO" id="GO:0030864">
    <property type="term" value="C:cortical actin cytoskeleton"/>
    <property type="evidence" value="ECO:0007669"/>
    <property type="project" value="UniProtKB-ARBA"/>
</dbReference>
<dbReference type="Pfam" id="PF14604">
    <property type="entry name" value="SH3_9"/>
    <property type="match status" value="1"/>
</dbReference>
<gene>
    <name evidence="12" type="ORF">C6P45_000987</name>
</gene>
<evidence type="ECO:0000256" key="7">
    <source>
        <dbReference type="PROSITE-ProRule" id="PRU01077"/>
    </source>
</evidence>
<evidence type="ECO:0000313" key="13">
    <source>
        <dbReference type="Proteomes" id="UP000750334"/>
    </source>
</evidence>
<keyword evidence="2 7" id="KW-0175">Coiled coil</keyword>
<keyword evidence="13" id="KW-1185">Reference proteome</keyword>
<proteinExistence type="inferred from homology"/>
<accession>A0A9P7BDB4</accession>
<evidence type="ECO:0000313" key="12">
    <source>
        <dbReference type="EMBL" id="KAG0671223.1"/>
    </source>
</evidence>
<feature type="domain" description="F-BAR" evidence="11">
    <location>
        <begin position="5"/>
        <end position="271"/>
    </location>
</feature>
<evidence type="ECO:0000256" key="2">
    <source>
        <dbReference type="ARBA" id="ARBA00023054"/>
    </source>
</evidence>
<dbReference type="FunFam" id="1.20.1270.60:FF:000060">
    <property type="entry name" value="Actin polymerization protein Bzz1"/>
    <property type="match status" value="1"/>
</dbReference>
<evidence type="ECO:0000256" key="3">
    <source>
        <dbReference type="ARBA" id="ARBA00054085"/>
    </source>
</evidence>
<evidence type="ECO:0000256" key="1">
    <source>
        <dbReference type="ARBA" id="ARBA00022443"/>
    </source>
</evidence>
<keyword evidence="1 6" id="KW-0728">SH3 domain</keyword>
<reference evidence="12 13" key="1">
    <citation type="submission" date="2020-11" db="EMBL/GenBank/DDBJ databases">
        <title>Kefir isolates.</title>
        <authorList>
            <person name="Marcisauskas S."/>
            <person name="Kim Y."/>
            <person name="Blasche S."/>
        </authorList>
    </citation>
    <scope>NUCLEOTIDE SEQUENCE [LARGE SCALE GENOMIC DNA]</scope>
    <source>
        <strain evidence="12 13">OG2</strain>
    </source>
</reference>
<feature type="region of interest" description="Disordered" evidence="9">
    <location>
        <begin position="443"/>
        <end position="509"/>
    </location>
</feature>
<comment type="similarity">
    <text evidence="4">Belongs to the BZZ1 family.</text>
</comment>
<dbReference type="SMART" id="SM00326">
    <property type="entry name" value="SH3"/>
    <property type="match status" value="2"/>
</dbReference>
<feature type="domain" description="SH3" evidence="10">
    <location>
        <begin position="504"/>
        <end position="566"/>
    </location>
</feature>
<dbReference type="Gene3D" id="2.30.30.40">
    <property type="entry name" value="SH3 Domains"/>
    <property type="match status" value="2"/>
</dbReference>
<dbReference type="PROSITE" id="PS51741">
    <property type="entry name" value="F_BAR"/>
    <property type="match status" value="1"/>
</dbReference>
<dbReference type="AlphaFoldDB" id="A0A9P7BDB4"/>
<dbReference type="InterPro" id="IPR027267">
    <property type="entry name" value="AH/BAR_dom_sf"/>
</dbReference>
<dbReference type="CDD" id="cd11778">
    <property type="entry name" value="SH3_Bzz1_2"/>
    <property type="match status" value="1"/>
</dbReference>
<dbReference type="SUPFAM" id="SSF103657">
    <property type="entry name" value="BAR/IMD domain-like"/>
    <property type="match status" value="1"/>
</dbReference>
<dbReference type="PANTHER" id="PTHR15735">
    <property type="entry name" value="FCH AND DOUBLE SH3 DOMAINS PROTEIN"/>
    <property type="match status" value="1"/>
</dbReference>
<name>A0A9P7BDB4_MAUEX</name>
<dbReference type="Pfam" id="PF00611">
    <property type="entry name" value="FCH"/>
    <property type="match status" value="1"/>
</dbReference>
<dbReference type="InterPro" id="IPR035459">
    <property type="entry name" value="Bzz1_SH3_1"/>
</dbReference>
<dbReference type="OrthoDB" id="8783038at2759"/>
<dbReference type="InterPro" id="IPR001452">
    <property type="entry name" value="SH3_domain"/>
</dbReference>
<dbReference type="InterPro" id="IPR001060">
    <property type="entry name" value="FCH_dom"/>
</dbReference>
<feature type="coiled-coil region" evidence="8">
    <location>
        <begin position="136"/>
        <end position="170"/>
    </location>
</feature>
<dbReference type="CDD" id="cd11912">
    <property type="entry name" value="SH3_Bzz1_1"/>
    <property type="match status" value="1"/>
</dbReference>
<dbReference type="Gene3D" id="1.20.1270.60">
    <property type="entry name" value="Arfaptin homology (AH) domain/BAR domain"/>
    <property type="match status" value="1"/>
</dbReference>
<evidence type="ECO:0000256" key="5">
    <source>
        <dbReference type="ARBA" id="ARBA00074946"/>
    </source>
</evidence>
<organism evidence="12 13">
    <name type="scientific">Maudiozyma exigua</name>
    <name type="common">Yeast</name>
    <name type="synonym">Kazachstania exigua</name>
    <dbReference type="NCBI Taxonomy" id="34358"/>
    <lineage>
        <taxon>Eukaryota</taxon>
        <taxon>Fungi</taxon>
        <taxon>Dikarya</taxon>
        <taxon>Ascomycota</taxon>
        <taxon>Saccharomycotina</taxon>
        <taxon>Saccharomycetes</taxon>
        <taxon>Saccharomycetales</taxon>
        <taxon>Saccharomycetaceae</taxon>
        <taxon>Maudiozyma</taxon>
    </lineage>
</organism>
<evidence type="ECO:0000256" key="8">
    <source>
        <dbReference type="SAM" id="Coils"/>
    </source>
</evidence>
<evidence type="ECO:0000259" key="10">
    <source>
        <dbReference type="PROSITE" id="PS50002"/>
    </source>
</evidence>
<dbReference type="SMART" id="SM00055">
    <property type="entry name" value="FCH"/>
    <property type="match status" value="1"/>
</dbReference>
<dbReference type="EMBL" id="PUHR01000014">
    <property type="protein sequence ID" value="KAG0671223.1"/>
    <property type="molecule type" value="Genomic_DNA"/>
</dbReference>
<protein>
    <recommendedName>
        <fullName evidence="5">Protein BZZ1</fullName>
    </recommendedName>
</protein>
<comment type="function">
    <text evidence="3">Plays a role in endocytosis and trafficking to the vacuole. Functions with type I myosins to restore polarity of the actin cytoskeleton after NaCl stress.</text>
</comment>